<dbReference type="PROSITE" id="PS52016">
    <property type="entry name" value="TONB_DEPENDENT_REC_3"/>
    <property type="match status" value="1"/>
</dbReference>
<evidence type="ECO:0000256" key="10">
    <source>
        <dbReference type="SAM" id="SignalP"/>
    </source>
</evidence>
<gene>
    <name evidence="13" type="ORF">I5M27_14775</name>
</gene>
<dbReference type="SUPFAM" id="SSF49464">
    <property type="entry name" value="Carboxypeptidase regulatory domain-like"/>
    <property type="match status" value="1"/>
</dbReference>
<sequence>MKFPFLFILLFIALKAFPQNSLSGKITDQTTQEPIIGATIYLPDLRQGASTNVDGAYEVINLPKGKFLAQIRYVGYNAITKYVTINGETSVDFTLSPSVTELGAVIITGVSASTQRHQNPVPTEVVTHDELQQRTATNVVDAIAKTPGISQISTGAAISKPVIRGLSGNRVVTLNNGMRQEGQQWGDEHGIEIDEFSVDRAEIVKGPGSIMYGSDAMAGVINFISPDPVENGRIIGSYSGNYQTNNNLIGNSLFNAGNLNGFNWQARASHKIAGNYQNRYDGKVYNSGFEEKSASGYVGINKSWGFSHLNFSTFNQEIGLVEGERDSLGNFLKLAEIDGEEKEVAVTSKDLKGYHIHEPYQTINHLRFSSQNNFILGRSRATLNVDWQRNLRQEFGHHHAEEDHDHGHDHGHDEAESAGLIFDLQTWGYDAKYFLPEFSGWNTTVGLSGMHQNNQNKGEEFLIPEYRLTDLGVFGFITNNHPTLHVSGGLRFDQRNLHSGELLLTEEETPTENPTEASETKFKGFERNFSSISASAGAAYDFSEKLTGKLNVARGFRAPNIAELASNGRHEGSLRFEIGNPDLKPETSLQLDAGLILETEHVNFELTGFSNHIQHYIFPEKLRSVLGSDSISDEAEPVPTFKFTQGNAHLFGGEIMVDLHPHPLDWLHFENSFSFVRGRQLNQPDSTGNLPFIPAPRLQSELRIDFSPKNALVKNWFARLEMEHYFAQNHFYAANQTETATPGYTLFNLGAGIDVPNGKNATLFSVYLTANNLFDKAYQHHLSRLKYAAINEATGRPGVFNMGRNVSFKVIVPLSFK</sequence>
<keyword evidence="3 8" id="KW-1134">Transmembrane beta strand</keyword>
<dbReference type="PANTHER" id="PTHR30069">
    <property type="entry name" value="TONB-DEPENDENT OUTER MEMBRANE RECEPTOR"/>
    <property type="match status" value="1"/>
</dbReference>
<dbReference type="Pfam" id="PF07715">
    <property type="entry name" value="Plug"/>
    <property type="match status" value="1"/>
</dbReference>
<dbReference type="SUPFAM" id="SSF56935">
    <property type="entry name" value="Porins"/>
    <property type="match status" value="1"/>
</dbReference>
<keyword evidence="13" id="KW-0675">Receptor</keyword>
<feature type="domain" description="TonB-dependent receptor plug" evidence="12">
    <location>
        <begin position="118"/>
        <end position="220"/>
    </location>
</feature>
<evidence type="ECO:0000256" key="6">
    <source>
        <dbReference type="ARBA" id="ARBA00023136"/>
    </source>
</evidence>
<evidence type="ECO:0000313" key="14">
    <source>
        <dbReference type="Proteomes" id="UP000644147"/>
    </source>
</evidence>
<feature type="domain" description="TonB-dependent receptor-like beta-barrel" evidence="11">
    <location>
        <begin position="241"/>
        <end position="773"/>
    </location>
</feature>
<keyword evidence="2 8" id="KW-0813">Transport</keyword>
<evidence type="ECO:0000256" key="9">
    <source>
        <dbReference type="RuleBase" id="RU003357"/>
    </source>
</evidence>
<evidence type="ECO:0000259" key="11">
    <source>
        <dbReference type="Pfam" id="PF00593"/>
    </source>
</evidence>
<evidence type="ECO:0000256" key="3">
    <source>
        <dbReference type="ARBA" id="ARBA00022452"/>
    </source>
</evidence>
<dbReference type="Gene3D" id="2.170.130.10">
    <property type="entry name" value="TonB-dependent receptor, plug domain"/>
    <property type="match status" value="1"/>
</dbReference>
<reference evidence="13 14" key="1">
    <citation type="submission" date="2020-12" db="EMBL/GenBank/DDBJ databases">
        <title>Bacterial novel species Adhaeribacter sp. BT258 isolated from soil.</title>
        <authorList>
            <person name="Jung H.-Y."/>
        </authorList>
    </citation>
    <scope>NUCLEOTIDE SEQUENCE [LARGE SCALE GENOMIC DNA]</scope>
    <source>
        <strain evidence="13 14">BT258</strain>
    </source>
</reference>
<evidence type="ECO:0000256" key="1">
    <source>
        <dbReference type="ARBA" id="ARBA00004571"/>
    </source>
</evidence>
<evidence type="ECO:0000259" key="12">
    <source>
        <dbReference type="Pfam" id="PF07715"/>
    </source>
</evidence>
<organism evidence="13 14">
    <name type="scientific">Adhaeribacter terrigena</name>
    <dbReference type="NCBI Taxonomy" id="2793070"/>
    <lineage>
        <taxon>Bacteria</taxon>
        <taxon>Pseudomonadati</taxon>
        <taxon>Bacteroidota</taxon>
        <taxon>Cytophagia</taxon>
        <taxon>Cytophagales</taxon>
        <taxon>Hymenobacteraceae</taxon>
        <taxon>Adhaeribacter</taxon>
    </lineage>
</organism>
<dbReference type="InterPro" id="IPR012910">
    <property type="entry name" value="Plug_dom"/>
</dbReference>
<name>A0ABS1C4L5_9BACT</name>
<evidence type="ECO:0000256" key="4">
    <source>
        <dbReference type="ARBA" id="ARBA00022692"/>
    </source>
</evidence>
<dbReference type="InterPro" id="IPR039426">
    <property type="entry name" value="TonB-dep_rcpt-like"/>
</dbReference>
<dbReference type="EMBL" id="JAEHFX010000008">
    <property type="protein sequence ID" value="MBK0404258.1"/>
    <property type="molecule type" value="Genomic_DNA"/>
</dbReference>
<dbReference type="Gene3D" id="2.60.40.1120">
    <property type="entry name" value="Carboxypeptidase-like, regulatory domain"/>
    <property type="match status" value="1"/>
</dbReference>
<dbReference type="PANTHER" id="PTHR30069:SF40">
    <property type="entry name" value="TONB-DEPENDENT RECEPTOR NMB0964-RELATED"/>
    <property type="match status" value="1"/>
</dbReference>
<dbReference type="Proteomes" id="UP000644147">
    <property type="component" value="Unassembled WGS sequence"/>
</dbReference>
<proteinExistence type="inferred from homology"/>
<feature type="signal peptide" evidence="10">
    <location>
        <begin position="1"/>
        <end position="18"/>
    </location>
</feature>
<protein>
    <submittedName>
        <fullName evidence="13">TonB-dependent receptor</fullName>
    </submittedName>
</protein>
<evidence type="ECO:0000256" key="8">
    <source>
        <dbReference type="PROSITE-ProRule" id="PRU01360"/>
    </source>
</evidence>
<feature type="chain" id="PRO_5046187842" evidence="10">
    <location>
        <begin position="19"/>
        <end position="817"/>
    </location>
</feature>
<dbReference type="RefSeq" id="WP_200507101.1">
    <property type="nucleotide sequence ID" value="NZ_JAEHFX010000008.1"/>
</dbReference>
<comment type="similarity">
    <text evidence="8 9">Belongs to the TonB-dependent receptor family.</text>
</comment>
<dbReference type="Pfam" id="PF00593">
    <property type="entry name" value="TonB_dep_Rec_b-barrel"/>
    <property type="match status" value="1"/>
</dbReference>
<keyword evidence="6 8" id="KW-0472">Membrane</keyword>
<dbReference type="Gene3D" id="2.40.170.20">
    <property type="entry name" value="TonB-dependent receptor, beta-barrel domain"/>
    <property type="match status" value="1"/>
</dbReference>
<evidence type="ECO:0000256" key="5">
    <source>
        <dbReference type="ARBA" id="ARBA00023077"/>
    </source>
</evidence>
<keyword evidence="10" id="KW-0732">Signal</keyword>
<evidence type="ECO:0000256" key="7">
    <source>
        <dbReference type="ARBA" id="ARBA00023237"/>
    </source>
</evidence>
<dbReference type="InterPro" id="IPR036942">
    <property type="entry name" value="Beta-barrel_TonB_sf"/>
</dbReference>
<accession>A0ABS1C4L5</accession>
<keyword evidence="4 8" id="KW-0812">Transmembrane</keyword>
<comment type="subcellular location">
    <subcellularLocation>
        <location evidence="1 8">Cell outer membrane</location>
        <topology evidence="1 8">Multi-pass membrane protein</topology>
    </subcellularLocation>
</comment>
<dbReference type="InterPro" id="IPR008969">
    <property type="entry name" value="CarboxyPept-like_regulatory"/>
</dbReference>
<keyword evidence="7 8" id="KW-0998">Cell outer membrane</keyword>
<evidence type="ECO:0000313" key="13">
    <source>
        <dbReference type="EMBL" id="MBK0404258.1"/>
    </source>
</evidence>
<comment type="caution">
    <text evidence="13">The sequence shown here is derived from an EMBL/GenBank/DDBJ whole genome shotgun (WGS) entry which is preliminary data.</text>
</comment>
<evidence type="ECO:0000256" key="2">
    <source>
        <dbReference type="ARBA" id="ARBA00022448"/>
    </source>
</evidence>
<dbReference type="InterPro" id="IPR037066">
    <property type="entry name" value="Plug_dom_sf"/>
</dbReference>
<keyword evidence="5 9" id="KW-0798">TonB box</keyword>
<dbReference type="InterPro" id="IPR000531">
    <property type="entry name" value="Beta-barrel_TonB"/>
</dbReference>
<dbReference type="Pfam" id="PF13715">
    <property type="entry name" value="CarbopepD_reg_2"/>
    <property type="match status" value="1"/>
</dbReference>
<keyword evidence="14" id="KW-1185">Reference proteome</keyword>